<evidence type="ECO:0000313" key="2">
    <source>
        <dbReference type="Proteomes" id="UP000789920"/>
    </source>
</evidence>
<keyword evidence="2" id="KW-1185">Reference proteome</keyword>
<dbReference type="EMBL" id="CAJVQC010096847">
    <property type="protein sequence ID" value="CAG8829215.1"/>
    <property type="molecule type" value="Genomic_DNA"/>
</dbReference>
<feature type="non-terminal residue" evidence="1">
    <location>
        <position position="264"/>
    </location>
</feature>
<gene>
    <name evidence="1" type="ORF">RPERSI_LOCUS27443</name>
</gene>
<organism evidence="1 2">
    <name type="scientific">Racocetra persica</name>
    <dbReference type="NCBI Taxonomy" id="160502"/>
    <lineage>
        <taxon>Eukaryota</taxon>
        <taxon>Fungi</taxon>
        <taxon>Fungi incertae sedis</taxon>
        <taxon>Mucoromycota</taxon>
        <taxon>Glomeromycotina</taxon>
        <taxon>Glomeromycetes</taxon>
        <taxon>Diversisporales</taxon>
        <taxon>Gigasporaceae</taxon>
        <taxon>Racocetra</taxon>
    </lineage>
</organism>
<protein>
    <submittedName>
        <fullName evidence="1">34380_t:CDS:1</fullName>
    </submittedName>
</protein>
<name>A0ACA9S6S7_9GLOM</name>
<dbReference type="Proteomes" id="UP000789920">
    <property type="component" value="Unassembled WGS sequence"/>
</dbReference>
<comment type="caution">
    <text evidence="1">The sequence shown here is derived from an EMBL/GenBank/DDBJ whole genome shotgun (WGS) entry which is preliminary data.</text>
</comment>
<feature type="non-terminal residue" evidence="1">
    <location>
        <position position="1"/>
    </location>
</feature>
<proteinExistence type="predicted"/>
<evidence type="ECO:0000313" key="1">
    <source>
        <dbReference type="EMBL" id="CAG8829215.1"/>
    </source>
</evidence>
<reference evidence="1" key="1">
    <citation type="submission" date="2021-06" db="EMBL/GenBank/DDBJ databases">
        <authorList>
            <person name="Kallberg Y."/>
            <person name="Tangrot J."/>
            <person name="Rosling A."/>
        </authorList>
    </citation>
    <scope>NUCLEOTIDE SEQUENCE</scope>
    <source>
        <strain evidence="1">MA461A</strain>
    </source>
</reference>
<sequence>HDLVKVWESIGYGDIVTDTNDLVLQGQFLLCYPPGSTFDYSIDIIFDKVNCLYKLGYRLNIPLFSEIILLCMRFIDLIGNDILQICSKLMNRVAEDVLLDFLRLSMFSEQDFTLKLESILRSTYEKRDINIQLKEILPFKKNFLKWILTTYNTTSNVVDKYFNFILHLRVIINIFEGSFANGMTLGFSMQDIKMIKELFHHFVYSGCIFKKEHLDIIQLCNDKDILHLFFDHFIIGTTQLQKEWLDTLSCFECKKYTLGNFEFD</sequence>
<accession>A0ACA9S6S7</accession>